<dbReference type="Proteomes" id="UP000320481">
    <property type="component" value="Unassembled WGS sequence"/>
</dbReference>
<feature type="compositionally biased region" description="Polar residues" evidence="1">
    <location>
        <begin position="293"/>
        <end position="319"/>
    </location>
</feature>
<evidence type="ECO:0000313" key="4">
    <source>
        <dbReference type="EMBL" id="TWV46061.1"/>
    </source>
</evidence>
<feature type="domain" description="DUF6801" evidence="3">
    <location>
        <begin position="65"/>
        <end position="218"/>
    </location>
</feature>
<protein>
    <recommendedName>
        <fullName evidence="3">DUF6801 domain-containing protein</fullName>
    </recommendedName>
</protein>
<keyword evidence="2" id="KW-0812">Transmembrane</keyword>
<dbReference type="EMBL" id="VOGW01000087">
    <property type="protein sequence ID" value="TWV46061.1"/>
    <property type="molecule type" value="Genomic_DNA"/>
</dbReference>
<gene>
    <name evidence="4" type="ORF">FRZ03_15800</name>
</gene>
<feature type="compositionally biased region" description="Low complexity" evidence="1">
    <location>
        <begin position="249"/>
        <end position="292"/>
    </location>
</feature>
<keyword evidence="2" id="KW-1133">Transmembrane helix</keyword>
<feature type="transmembrane region" description="Helical" evidence="2">
    <location>
        <begin position="327"/>
        <end position="348"/>
    </location>
</feature>
<dbReference type="RefSeq" id="WP_146465774.1">
    <property type="nucleotide sequence ID" value="NZ_VOGW01000087.1"/>
</dbReference>
<dbReference type="InterPro" id="IPR046542">
    <property type="entry name" value="DUF6801"/>
</dbReference>
<feature type="region of interest" description="Disordered" evidence="1">
    <location>
        <begin position="227"/>
        <end position="319"/>
    </location>
</feature>
<evidence type="ECO:0000256" key="1">
    <source>
        <dbReference type="SAM" id="MobiDB-lite"/>
    </source>
</evidence>
<keyword evidence="2" id="KW-0472">Membrane</keyword>
<comment type="caution">
    <text evidence="4">The sequence shown here is derived from an EMBL/GenBank/DDBJ whole genome shotgun (WGS) entry which is preliminary data.</text>
</comment>
<evidence type="ECO:0000313" key="5">
    <source>
        <dbReference type="Proteomes" id="UP000320481"/>
    </source>
</evidence>
<feature type="compositionally biased region" description="Basic and acidic residues" evidence="1">
    <location>
        <begin position="1"/>
        <end position="12"/>
    </location>
</feature>
<evidence type="ECO:0000256" key="2">
    <source>
        <dbReference type="SAM" id="Phobius"/>
    </source>
</evidence>
<keyword evidence="5" id="KW-1185">Reference proteome</keyword>
<feature type="region of interest" description="Disordered" evidence="1">
    <location>
        <begin position="1"/>
        <end position="24"/>
    </location>
</feature>
<proteinExistence type="predicted"/>
<accession>A0A5C6JUZ1</accession>
<name>A0A5C6JUZ1_9ACTN</name>
<organism evidence="4 5">
    <name type="scientific">Streptomyces misionensis</name>
    <dbReference type="NCBI Taxonomy" id="67331"/>
    <lineage>
        <taxon>Bacteria</taxon>
        <taxon>Bacillati</taxon>
        <taxon>Actinomycetota</taxon>
        <taxon>Actinomycetes</taxon>
        <taxon>Kitasatosporales</taxon>
        <taxon>Streptomycetaceae</taxon>
        <taxon>Streptomyces</taxon>
    </lineage>
</organism>
<feature type="compositionally biased region" description="Gly residues" evidence="1">
    <location>
        <begin position="234"/>
        <end position="248"/>
    </location>
</feature>
<sequence>MTFLEKKGRPDEESGTTRGHRSGRAVRRAAWLTAPLTLACAAAGSAIGGLGAGAAAADPASITQQYTCALPYVGDRVVTFRLNSAVPDNVLAGKPSPAFPIVADAPVSPSDTTWLRRFGFSSIEGTVVAKVAVLALGVDINRDVPFAVPRTTVPASGSLDAEGTGTAPQLVFKKPGIAKITTTQLILHIVPRDANGNVVSPPGSFSAPCTLNHGENDVVATVRIAAPEQPTGPGKPGGTGGSGTGSGSGSTAPSGTAGPIPKPGDSSGATATGATGGASPSASSPGGQSTTPAASDSGATSLSPAANTSAGRSQATATSGPWSARNMLLLSAGLLLVAAGAGTVFLRLRARRR</sequence>
<dbReference type="Pfam" id="PF20611">
    <property type="entry name" value="DUF6801"/>
    <property type="match status" value="1"/>
</dbReference>
<evidence type="ECO:0000259" key="3">
    <source>
        <dbReference type="Pfam" id="PF20611"/>
    </source>
</evidence>
<reference evidence="4" key="1">
    <citation type="journal article" date="2019" name="Microbiol. Resour. Announc.">
        <title>Draft Genomic Sequences of Streptomyces misionensis and Streptomyces albidoflavus, bacteria applied for phytopathogen biocontrol.</title>
        <authorList>
            <person name="Pylro V."/>
            <person name="Dias A."/>
            <person name="Andreote F."/>
            <person name="Varani A."/>
            <person name="Andreote C."/>
            <person name="Bernardo E."/>
            <person name="Martins T."/>
        </authorList>
    </citation>
    <scope>NUCLEOTIDE SEQUENCE [LARGE SCALE GENOMIC DNA]</scope>
    <source>
        <strain evidence="4">66</strain>
    </source>
</reference>
<dbReference type="AlphaFoldDB" id="A0A5C6JUZ1"/>